<dbReference type="InterPro" id="IPR045584">
    <property type="entry name" value="Pilin-like"/>
</dbReference>
<evidence type="ECO:0000256" key="1">
    <source>
        <dbReference type="SAM" id="Phobius"/>
    </source>
</evidence>
<dbReference type="Pfam" id="PF07596">
    <property type="entry name" value="SBP_bac_10"/>
    <property type="match status" value="1"/>
</dbReference>
<dbReference type="Pfam" id="PF07963">
    <property type="entry name" value="N_methyl"/>
    <property type="match status" value="1"/>
</dbReference>
<organism evidence="3 4">
    <name type="scientific">Bremerella alba</name>
    <dbReference type="NCBI Taxonomy" id="980252"/>
    <lineage>
        <taxon>Bacteria</taxon>
        <taxon>Pseudomonadati</taxon>
        <taxon>Planctomycetota</taxon>
        <taxon>Planctomycetia</taxon>
        <taxon>Pirellulales</taxon>
        <taxon>Pirellulaceae</taxon>
        <taxon>Bremerella</taxon>
    </lineage>
</organism>
<keyword evidence="1" id="KW-0472">Membrane</keyword>
<name>A0A7V9A5W7_9BACT</name>
<reference evidence="3 4" key="1">
    <citation type="submission" date="2020-05" db="EMBL/GenBank/DDBJ databases">
        <title>Bremerella alba sp. nov., a novel planctomycete isolated from the surface of the macroalga Fucus spiralis.</title>
        <authorList>
            <person name="Godinho O."/>
            <person name="Botelho R."/>
            <person name="Albuquerque L."/>
            <person name="Wiegand S."/>
            <person name="Da Costa M.S."/>
            <person name="Lobo-Da-Cunha A."/>
            <person name="Jogler C."/>
            <person name="Lage O.M."/>
        </authorList>
    </citation>
    <scope>NUCLEOTIDE SEQUENCE [LARGE SCALE GENOMIC DNA]</scope>
    <source>
        <strain evidence="3 4">FF15</strain>
    </source>
</reference>
<dbReference type="SUPFAM" id="SSF54523">
    <property type="entry name" value="Pili subunits"/>
    <property type="match status" value="1"/>
</dbReference>
<dbReference type="NCBIfam" id="TIGR02532">
    <property type="entry name" value="IV_pilin_GFxxxE"/>
    <property type="match status" value="1"/>
</dbReference>
<evidence type="ECO:0000259" key="2">
    <source>
        <dbReference type="Pfam" id="PF07596"/>
    </source>
</evidence>
<dbReference type="AlphaFoldDB" id="A0A7V9A5W7"/>
<evidence type="ECO:0000313" key="3">
    <source>
        <dbReference type="EMBL" id="MBA2113780.1"/>
    </source>
</evidence>
<gene>
    <name evidence="3" type="ORF">HOV93_09320</name>
</gene>
<feature type="transmembrane region" description="Helical" evidence="1">
    <location>
        <begin position="12"/>
        <end position="32"/>
    </location>
</feature>
<accession>A0A7V9A5W7</accession>
<dbReference type="Gene3D" id="3.30.700.10">
    <property type="entry name" value="Glycoprotein, Type 4 Pilin"/>
    <property type="match status" value="1"/>
</dbReference>
<comment type="caution">
    <text evidence="3">The sequence shown here is derived from an EMBL/GenBank/DDBJ whole genome shotgun (WGS) entry which is preliminary data.</text>
</comment>
<dbReference type="PANTHER" id="PTHR30093:SF2">
    <property type="entry name" value="TYPE II SECRETION SYSTEM PROTEIN H"/>
    <property type="match status" value="1"/>
</dbReference>
<feature type="domain" description="DUF1559" evidence="2">
    <location>
        <begin position="33"/>
        <end position="304"/>
    </location>
</feature>
<dbReference type="EMBL" id="JABRWO010000002">
    <property type="protein sequence ID" value="MBA2113780.1"/>
    <property type="molecule type" value="Genomic_DNA"/>
</dbReference>
<keyword evidence="4" id="KW-1185">Reference proteome</keyword>
<proteinExistence type="predicted"/>
<sequence length="323" mass="34643">MSPPKRHAFTLVELLVVIAIIGVLISLLLPAVQQAREAARRIDCQNRMKQLGLALHNYHDTHRTFPFGELVTPDACPPTTSAKRGAPWTVAILSFMEQGSRYSEFDMAGTFAGIANDGSNTNEAFQIVPNPAYQCPSDPNAADTEPNTNYRGIQGGGPLADAECATGSASNKRVFFDNGILFMNSKVAMRDITDGTSNTLMVGESRWWFAVGQNEPYGTYFMWSSTTRNAGGSSHVNVVAAAVDPINNPLVDYNPGNGPYTDHPAGIGAVVGTHTRAFGSWHPGGAQFLRGDASIHLISETVDLATYRQMATRNDGLPIGGAL</sequence>
<keyword evidence="1" id="KW-1133">Transmembrane helix</keyword>
<dbReference type="Proteomes" id="UP000551616">
    <property type="component" value="Unassembled WGS sequence"/>
</dbReference>
<protein>
    <recommendedName>
        <fullName evidence="2">DUF1559 domain-containing protein</fullName>
    </recommendedName>
</protein>
<evidence type="ECO:0000313" key="4">
    <source>
        <dbReference type="Proteomes" id="UP000551616"/>
    </source>
</evidence>
<keyword evidence="1" id="KW-0812">Transmembrane</keyword>
<dbReference type="InterPro" id="IPR011453">
    <property type="entry name" value="DUF1559"/>
</dbReference>
<dbReference type="PANTHER" id="PTHR30093">
    <property type="entry name" value="GENERAL SECRETION PATHWAY PROTEIN G"/>
    <property type="match status" value="1"/>
</dbReference>
<dbReference type="RefSeq" id="WP_207395264.1">
    <property type="nucleotide sequence ID" value="NZ_JABRWO010000002.1"/>
</dbReference>
<dbReference type="InterPro" id="IPR012902">
    <property type="entry name" value="N_methyl_site"/>
</dbReference>